<name>A0A6J6GWZ1_9ZZZZ</name>
<reference evidence="1" key="1">
    <citation type="submission" date="2020-05" db="EMBL/GenBank/DDBJ databases">
        <authorList>
            <person name="Chiriac C."/>
            <person name="Salcher M."/>
            <person name="Ghai R."/>
            <person name="Kavagutti S V."/>
        </authorList>
    </citation>
    <scope>NUCLEOTIDE SEQUENCE</scope>
</reference>
<protein>
    <submittedName>
        <fullName evidence="1">Unannotated protein</fullName>
    </submittedName>
</protein>
<organism evidence="1">
    <name type="scientific">freshwater metagenome</name>
    <dbReference type="NCBI Taxonomy" id="449393"/>
    <lineage>
        <taxon>unclassified sequences</taxon>
        <taxon>metagenomes</taxon>
        <taxon>ecological metagenomes</taxon>
    </lineage>
</organism>
<dbReference type="EMBL" id="CAEZUN010000103">
    <property type="protein sequence ID" value="CAB4604249.1"/>
    <property type="molecule type" value="Genomic_DNA"/>
</dbReference>
<proteinExistence type="predicted"/>
<sequence>MSVLIVAIAVPVVRSLAGKLKILFTDVGEFVPLTRYRLPSSVLRAVALPALPIVSNTTDAVGGVVSTIIALFAPSEPAAPGVGSVNVASSAVAFLIVPPLSTREVVAL</sequence>
<evidence type="ECO:0000313" key="1">
    <source>
        <dbReference type="EMBL" id="CAB4604249.1"/>
    </source>
</evidence>
<accession>A0A6J6GWZ1</accession>
<dbReference type="AlphaFoldDB" id="A0A6J6GWZ1"/>
<gene>
    <name evidence="1" type="ORF">UFOPK1826_00891</name>
</gene>